<sequence length="250" mass="27158">MKTLIFCIFFIKIVLINANVPQLDGRIIGGKNANITECPYQVSLRKYDSHICGGTIFHNKYILTAAHCASNGVASSFSIRAGSSYSIKGGTIVKVCSIYNHENYSAETMENDIAILKLCTPLTFSNYILPITLADGSESIAAGRNALVSGWGFKIEEGAVSNILQKVTVPFITNARCKVLYPDEIITDGMLCAGLGQKDACQGDSGGPLRASGKLVGIVSWGYGCARPQFPGVYTKVAKYRKWIKRYTNY</sequence>
<gene>
    <name evidence="10" type="ORF">PSYICH_LOCUS5318</name>
</gene>
<dbReference type="AlphaFoldDB" id="A0A9P0CU50"/>
<evidence type="ECO:0000256" key="5">
    <source>
        <dbReference type="ARBA" id="ARBA00022825"/>
    </source>
</evidence>
<dbReference type="SUPFAM" id="SSF50494">
    <property type="entry name" value="Trypsin-like serine proteases"/>
    <property type="match status" value="1"/>
</dbReference>
<evidence type="ECO:0000259" key="9">
    <source>
        <dbReference type="SMART" id="SM00020"/>
    </source>
</evidence>
<dbReference type="PANTHER" id="PTHR24276:SF91">
    <property type="entry name" value="AT26814P-RELATED"/>
    <property type="match status" value="1"/>
</dbReference>
<dbReference type="PANTHER" id="PTHR24276">
    <property type="entry name" value="POLYSERASE-RELATED"/>
    <property type="match status" value="1"/>
</dbReference>
<feature type="signal peptide" evidence="8">
    <location>
        <begin position="1"/>
        <end position="18"/>
    </location>
</feature>
<dbReference type="SMART" id="SM00020">
    <property type="entry name" value="Tryp_SPc"/>
    <property type="match status" value="1"/>
</dbReference>
<feature type="domain" description="Peptidase S1" evidence="9">
    <location>
        <begin position="26"/>
        <end position="244"/>
    </location>
</feature>
<dbReference type="FunFam" id="2.40.10.10:FF:000077">
    <property type="entry name" value="Predicted protein"/>
    <property type="match status" value="1"/>
</dbReference>
<protein>
    <recommendedName>
        <fullName evidence="9">Peptidase S1 domain-containing protein</fullName>
    </recommendedName>
</protein>
<evidence type="ECO:0000256" key="2">
    <source>
        <dbReference type="ARBA" id="ARBA00022670"/>
    </source>
</evidence>
<dbReference type="InterPro" id="IPR001254">
    <property type="entry name" value="Trypsin_dom"/>
</dbReference>
<dbReference type="Gene3D" id="2.40.10.10">
    <property type="entry name" value="Trypsin-like serine proteases"/>
    <property type="match status" value="1"/>
</dbReference>
<dbReference type="PROSITE" id="PS00134">
    <property type="entry name" value="TRYPSIN_HIS"/>
    <property type="match status" value="1"/>
</dbReference>
<evidence type="ECO:0000256" key="4">
    <source>
        <dbReference type="ARBA" id="ARBA00022801"/>
    </source>
</evidence>
<dbReference type="OrthoDB" id="10059102at2759"/>
<evidence type="ECO:0000256" key="7">
    <source>
        <dbReference type="ARBA" id="ARBA00023157"/>
    </source>
</evidence>
<organism evidence="10 11">
    <name type="scientific">Psylliodes chrysocephalus</name>
    <dbReference type="NCBI Taxonomy" id="3402493"/>
    <lineage>
        <taxon>Eukaryota</taxon>
        <taxon>Metazoa</taxon>
        <taxon>Ecdysozoa</taxon>
        <taxon>Arthropoda</taxon>
        <taxon>Hexapoda</taxon>
        <taxon>Insecta</taxon>
        <taxon>Pterygota</taxon>
        <taxon>Neoptera</taxon>
        <taxon>Endopterygota</taxon>
        <taxon>Coleoptera</taxon>
        <taxon>Polyphaga</taxon>
        <taxon>Cucujiformia</taxon>
        <taxon>Chrysomeloidea</taxon>
        <taxon>Chrysomelidae</taxon>
        <taxon>Galerucinae</taxon>
        <taxon>Alticini</taxon>
        <taxon>Psylliodes</taxon>
    </lineage>
</organism>
<evidence type="ECO:0000256" key="1">
    <source>
        <dbReference type="ARBA" id="ARBA00007664"/>
    </source>
</evidence>
<dbReference type="Pfam" id="PF00089">
    <property type="entry name" value="Trypsin"/>
    <property type="match status" value="1"/>
</dbReference>
<keyword evidence="4" id="KW-0378">Hydrolase</keyword>
<evidence type="ECO:0000313" key="11">
    <source>
        <dbReference type="Proteomes" id="UP001153636"/>
    </source>
</evidence>
<accession>A0A9P0CU50</accession>
<reference evidence="10" key="1">
    <citation type="submission" date="2022-01" db="EMBL/GenBank/DDBJ databases">
        <authorList>
            <person name="King R."/>
        </authorList>
    </citation>
    <scope>NUCLEOTIDE SEQUENCE</scope>
</reference>
<dbReference type="InterPro" id="IPR018114">
    <property type="entry name" value="TRYPSIN_HIS"/>
</dbReference>
<keyword evidence="11" id="KW-1185">Reference proteome</keyword>
<keyword evidence="3 8" id="KW-0732">Signal</keyword>
<keyword evidence="7" id="KW-1015">Disulfide bond</keyword>
<comment type="similarity">
    <text evidence="1">Belongs to the peptidase S1 family.</text>
</comment>
<feature type="chain" id="PRO_5040278124" description="Peptidase S1 domain-containing protein" evidence="8">
    <location>
        <begin position="19"/>
        <end position="250"/>
    </location>
</feature>
<dbReference type="GO" id="GO:0004252">
    <property type="term" value="F:serine-type endopeptidase activity"/>
    <property type="evidence" value="ECO:0007669"/>
    <property type="project" value="InterPro"/>
</dbReference>
<keyword evidence="5" id="KW-0720">Serine protease</keyword>
<evidence type="ECO:0000256" key="6">
    <source>
        <dbReference type="ARBA" id="ARBA00023145"/>
    </source>
</evidence>
<evidence type="ECO:0000256" key="3">
    <source>
        <dbReference type="ARBA" id="ARBA00022729"/>
    </source>
</evidence>
<dbReference type="InterPro" id="IPR050430">
    <property type="entry name" value="Peptidase_S1"/>
</dbReference>
<keyword evidence="2" id="KW-0645">Protease</keyword>
<dbReference type="InterPro" id="IPR001314">
    <property type="entry name" value="Peptidase_S1A"/>
</dbReference>
<keyword evidence="6" id="KW-0865">Zymogen</keyword>
<dbReference type="InterPro" id="IPR009003">
    <property type="entry name" value="Peptidase_S1_PA"/>
</dbReference>
<evidence type="ECO:0000313" key="10">
    <source>
        <dbReference type="EMBL" id="CAH1104306.1"/>
    </source>
</evidence>
<evidence type="ECO:0000256" key="8">
    <source>
        <dbReference type="SAM" id="SignalP"/>
    </source>
</evidence>
<dbReference type="PRINTS" id="PR00722">
    <property type="entry name" value="CHYMOTRYPSIN"/>
</dbReference>
<dbReference type="Proteomes" id="UP001153636">
    <property type="component" value="Chromosome 16"/>
</dbReference>
<name>A0A9P0CU50_9CUCU</name>
<proteinExistence type="inferred from homology"/>
<dbReference type="InterPro" id="IPR043504">
    <property type="entry name" value="Peptidase_S1_PA_chymotrypsin"/>
</dbReference>
<dbReference type="CDD" id="cd00190">
    <property type="entry name" value="Tryp_SPc"/>
    <property type="match status" value="1"/>
</dbReference>
<dbReference type="GO" id="GO:0006508">
    <property type="term" value="P:proteolysis"/>
    <property type="evidence" value="ECO:0007669"/>
    <property type="project" value="UniProtKB-KW"/>
</dbReference>
<dbReference type="EMBL" id="OV651828">
    <property type="protein sequence ID" value="CAH1104306.1"/>
    <property type="molecule type" value="Genomic_DNA"/>
</dbReference>